<dbReference type="PROSITE" id="PS50011">
    <property type="entry name" value="PROTEIN_KINASE_DOM"/>
    <property type="match status" value="1"/>
</dbReference>
<dbReference type="Gene3D" id="1.10.510.10">
    <property type="entry name" value="Transferase(Phosphotransferase) domain 1"/>
    <property type="match status" value="1"/>
</dbReference>
<evidence type="ECO:0000256" key="2">
    <source>
        <dbReference type="ARBA" id="ARBA00022840"/>
    </source>
</evidence>
<evidence type="ECO:0000259" key="4">
    <source>
        <dbReference type="PROSITE" id="PS50011"/>
    </source>
</evidence>
<dbReference type="PANTHER" id="PTHR27001">
    <property type="entry name" value="OS01G0253100 PROTEIN"/>
    <property type="match status" value="1"/>
</dbReference>
<dbReference type="InterPro" id="IPR001245">
    <property type="entry name" value="Ser-Thr/Tyr_kinase_cat_dom"/>
</dbReference>
<accession>A0AAV6XZG4</accession>
<protein>
    <recommendedName>
        <fullName evidence="4">Protein kinase domain-containing protein</fullName>
    </recommendedName>
</protein>
<dbReference type="PANTHER" id="PTHR27001:SF931">
    <property type="entry name" value="OS11G0664100 PROTEIN"/>
    <property type="match status" value="1"/>
</dbReference>
<dbReference type="GO" id="GO:0005886">
    <property type="term" value="C:plasma membrane"/>
    <property type="evidence" value="ECO:0007669"/>
    <property type="project" value="TreeGrafter"/>
</dbReference>
<feature type="region of interest" description="Disordered" evidence="3">
    <location>
        <begin position="186"/>
        <end position="219"/>
    </location>
</feature>
<dbReference type="AlphaFoldDB" id="A0AAV6XZG4"/>
<keyword evidence="6" id="KW-1185">Reference proteome</keyword>
<feature type="region of interest" description="Disordered" evidence="3">
    <location>
        <begin position="114"/>
        <end position="170"/>
    </location>
</feature>
<proteinExistence type="predicted"/>
<name>A0AAV6XZG4_9LAMI</name>
<feature type="domain" description="Protein kinase" evidence="4">
    <location>
        <begin position="443"/>
        <end position="738"/>
    </location>
</feature>
<dbReference type="InterPro" id="IPR011009">
    <property type="entry name" value="Kinase-like_dom_sf"/>
</dbReference>
<evidence type="ECO:0000256" key="1">
    <source>
        <dbReference type="ARBA" id="ARBA00022741"/>
    </source>
</evidence>
<organism evidence="5 6">
    <name type="scientific">Buddleja alternifolia</name>
    <dbReference type="NCBI Taxonomy" id="168488"/>
    <lineage>
        <taxon>Eukaryota</taxon>
        <taxon>Viridiplantae</taxon>
        <taxon>Streptophyta</taxon>
        <taxon>Embryophyta</taxon>
        <taxon>Tracheophyta</taxon>
        <taxon>Spermatophyta</taxon>
        <taxon>Magnoliopsida</taxon>
        <taxon>eudicotyledons</taxon>
        <taxon>Gunneridae</taxon>
        <taxon>Pentapetalae</taxon>
        <taxon>asterids</taxon>
        <taxon>lamiids</taxon>
        <taxon>Lamiales</taxon>
        <taxon>Scrophulariaceae</taxon>
        <taxon>Buddlejeae</taxon>
        <taxon>Buddleja</taxon>
    </lineage>
</organism>
<evidence type="ECO:0000313" key="6">
    <source>
        <dbReference type="Proteomes" id="UP000826271"/>
    </source>
</evidence>
<feature type="compositionally biased region" description="Basic and acidic residues" evidence="3">
    <location>
        <begin position="114"/>
        <end position="135"/>
    </location>
</feature>
<keyword evidence="2" id="KW-0067">ATP-binding</keyword>
<dbReference type="Proteomes" id="UP000826271">
    <property type="component" value="Unassembled WGS sequence"/>
</dbReference>
<feature type="compositionally biased region" description="Polar residues" evidence="3">
    <location>
        <begin position="190"/>
        <end position="219"/>
    </location>
</feature>
<keyword evidence="1" id="KW-0547">Nucleotide-binding</keyword>
<feature type="compositionally biased region" description="Polar residues" evidence="3">
    <location>
        <begin position="307"/>
        <end position="318"/>
    </location>
</feature>
<feature type="region of interest" description="Disordered" evidence="3">
    <location>
        <begin position="307"/>
        <end position="334"/>
    </location>
</feature>
<evidence type="ECO:0000313" key="5">
    <source>
        <dbReference type="EMBL" id="KAG8386870.1"/>
    </source>
</evidence>
<dbReference type="InterPro" id="IPR020635">
    <property type="entry name" value="Tyr_kinase_cat_dom"/>
</dbReference>
<comment type="caution">
    <text evidence="5">The sequence shown here is derived from an EMBL/GenBank/DDBJ whole genome shotgun (WGS) entry which is preliminary data.</text>
</comment>
<dbReference type="EMBL" id="WHWC01000003">
    <property type="protein sequence ID" value="KAG8386870.1"/>
    <property type="molecule type" value="Genomic_DNA"/>
</dbReference>
<dbReference type="SMART" id="SM00219">
    <property type="entry name" value="TyrKc"/>
    <property type="match status" value="1"/>
</dbReference>
<reference evidence="5" key="1">
    <citation type="submission" date="2019-10" db="EMBL/GenBank/DDBJ databases">
        <authorList>
            <person name="Zhang R."/>
            <person name="Pan Y."/>
            <person name="Wang J."/>
            <person name="Ma R."/>
            <person name="Yu S."/>
        </authorList>
    </citation>
    <scope>NUCLEOTIDE SEQUENCE</scope>
    <source>
        <strain evidence="5">LA-IB0</strain>
        <tissue evidence="5">Leaf</tissue>
    </source>
</reference>
<dbReference type="GO" id="GO:0005524">
    <property type="term" value="F:ATP binding"/>
    <property type="evidence" value="ECO:0007669"/>
    <property type="project" value="UniProtKB-KW"/>
</dbReference>
<dbReference type="GO" id="GO:0004713">
    <property type="term" value="F:protein tyrosine kinase activity"/>
    <property type="evidence" value="ECO:0007669"/>
    <property type="project" value="InterPro"/>
</dbReference>
<sequence>MLHPANIRASVAIDERSIKKFKRGIMGDERDYIPSSTCQEQDQHMAMNDGNDPVSRPNQWQSGRLKEKWITVVEEGKEKDLPWPNLNVPAEAWQKYAEPYMRALVVKVLGRTGKDQGKESKGNMEKSDLRPHAQQESEAAYGPWMMAPSRQRRQSRASGFWDGAQNQQSRDNMIFTATNRNEQVKARNIQGRQSGKNLNQKNPNSKGGNTAKSKENNGGSRFTVLLDEDEEGVGAIRIQNKGKAKIGSSNGAQYKAKTSMYSKNTEGVTVTLGNKNTNPNVEVDLEQLTPITKGTTYAILNNSISKQSIGSKNPSTQHTQHENRTTIGSDHNPSPHVDLFQAGRLHTSLRKGMVSSPGVDKGQGGSQTEIGVIHNTEDNPHSLASGLHEHITDQGNNSEGWDYSTDIRDCSDAYFNWKTGIAMDPRFFNHNKYEDLVKYTNSFSDENCIGSFQFGKIYRGNIYRGYDLFQPVIVKIWDTSSDVICENELRLMREVTLIRNEKVLCQPAVPKLLGYLCDGKHLGVFYNLKALNTVRNQLCEGLYEMKCSLIFADVLYDFNWARRIKVGLWFARIVEFFHSSRPPFEPFVIHNIDANNILLDEDYVPKLFDFSLMTGGGIFPEEPEDEKTCGRDDVFGFGLLILSLISKQNISKEVALDFIRSEGCNWKSVSSLIGNKKVSLSPIHGIFEADPYFDACDGSQVVELVLDCLKSIPDQRPSMKQVVERLEKLQIAQNHAELLEVKPKPPSRYWF</sequence>
<dbReference type="Gene3D" id="3.30.200.20">
    <property type="entry name" value="Phosphorylase Kinase, domain 1"/>
    <property type="match status" value="1"/>
</dbReference>
<evidence type="ECO:0000256" key="3">
    <source>
        <dbReference type="SAM" id="MobiDB-lite"/>
    </source>
</evidence>
<gene>
    <name evidence="5" type="ORF">BUALT_Bualt03G0193900</name>
</gene>
<dbReference type="Pfam" id="PF07714">
    <property type="entry name" value="PK_Tyr_Ser-Thr"/>
    <property type="match status" value="1"/>
</dbReference>
<dbReference type="SUPFAM" id="SSF56112">
    <property type="entry name" value="Protein kinase-like (PK-like)"/>
    <property type="match status" value="1"/>
</dbReference>
<dbReference type="InterPro" id="IPR000719">
    <property type="entry name" value="Prot_kinase_dom"/>
</dbReference>